<dbReference type="InterPro" id="IPR016181">
    <property type="entry name" value="Acyl_CoA_acyltransferase"/>
</dbReference>
<evidence type="ECO:0000313" key="4">
    <source>
        <dbReference type="Proteomes" id="UP001163947"/>
    </source>
</evidence>
<dbReference type="GeneID" id="83619007"/>
<dbReference type="AlphaFoldDB" id="A0A059MK69"/>
<name>A0A059MK69_9NOCA</name>
<dbReference type="Proteomes" id="UP000325466">
    <property type="component" value="Unassembled WGS sequence"/>
</dbReference>
<dbReference type="Proteomes" id="UP001163947">
    <property type="component" value="Chromosome"/>
</dbReference>
<reference evidence="1" key="2">
    <citation type="submission" date="2019-10" db="EMBL/GenBank/DDBJ databases">
        <title>Draft genome sequence of Rhodococcus aetherivorans JCM 14343.</title>
        <authorList>
            <person name="Inoue D."/>
            <person name="Nakazawa M."/>
            <person name="Yamamoto N."/>
            <person name="Sei K."/>
            <person name="Ike M."/>
        </authorList>
    </citation>
    <scope>NUCLEOTIDE SEQUENCE</scope>
    <source>
        <strain evidence="1">JCM 14343</strain>
    </source>
</reference>
<dbReference type="SUPFAM" id="SSF55729">
    <property type="entry name" value="Acyl-CoA N-acyltransferases (Nat)"/>
    <property type="match status" value="1"/>
</dbReference>
<dbReference type="EMBL" id="CP106982">
    <property type="protein sequence ID" value="UYF94437.1"/>
    <property type="molecule type" value="Genomic_DNA"/>
</dbReference>
<dbReference type="EMBL" id="BLAH01000172">
    <property type="protein sequence ID" value="GES40149.1"/>
    <property type="molecule type" value="Genomic_DNA"/>
</dbReference>
<proteinExistence type="predicted"/>
<accession>A0A059MK69</accession>
<evidence type="ECO:0000313" key="2">
    <source>
        <dbReference type="EMBL" id="UYF94437.1"/>
    </source>
</evidence>
<reference evidence="2" key="3">
    <citation type="submission" date="2022-09" db="EMBL/GenBank/DDBJ databases">
        <title>The genome sequence of Rhodococcus aetherivorans N1.</title>
        <authorList>
            <person name="Jiang W."/>
        </authorList>
    </citation>
    <scope>NUCLEOTIDE SEQUENCE</scope>
    <source>
        <strain evidence="2">N1</strain>
    </source>
</reference>
<sequence length="229" mass="24788">MSTRVTTLTLGGMDQLSAHARRCVFWEMDPAAVHDAGGFYDPEFEKEAWLSMVMLQWGSCAQVATLDDKPAGSAFYAPPNMVPRAQLFPTSPVSADAILLTTVRIEPLAEGSDLGAALIRAVISDLVRRNVRAIEAFGYRTAGEDESDVPGATAARDCSPAECMVEAGFLEDMGFEVVAPHHRFPRLRLELDRDHEWKVGVEAALDRLLEEAALTVAGMSGRTPVGAAR</sequence>
<evidence type="ECO:0000313" key="3">
    <source>
        <dbReference type="Proteomes" id="UP000325466"/>
    </source>
</evidence>
<dbReference type="Gene3D" id="3.40.630.30">
    <property type="match status" value="1"/>
</dbReference>
<keyword evidence="3" id="KW-1185">Reference proteome</keyword>
<evidence type="ECO:0000313" key="1">
    <source>
        <dbReference type="EMBL" id="GES40149.1"/>
    </source>
</evidence>
<protein>
    <submittedName>
        <fullName evidence="2">GNAT family N-acetyltransferase</fullName>
    </submittedName>
</protein>
<accession>N1M0L9</accession>
<organism evidence="2 4">
    <name type="scientific">Rhodococcus aetherivorans</name>
    <dbReference type="NCBI Taxonomy" id="191292"/>
    <lineage>
        <taxon>Bacteria</taxon>
        <taxon>Bacillati</taxon>
        <taxon>Actinomycetota</taxon>
        <taxon>Actinomycetes</taxon>
        <taxon>Mycobacteriales</taxon>
        <taxon>Nocardiaceae</taxon>
        <taxon>Rhodococcus</taxon>
    </lineage>
</organism>
<dbReference type="RefSeq" id="WP_006934444.1">
    <property type="nucleotide sequence ID" value="NZ_BAAAYP010000075.1"/>
</dbReference>
<gene>
    <name evidence="2" type="ORF">OCS65_01275</name>
    <name evidence="1" type="ORF">RAJCM14343_5430</name>
</gene>
<reference evidence="1 3" key="1">
    <citation type="journal article" date="2018" name="Biodegradation">
        <title>1,4-Dioxane degradation characteristics of Rhodococcus aetherivorans JCM 14343.</title>
        <authorList>
            <person name="Inoue D."/>
            <person name="Tsunoda T."/>
            <person name="Yamamoto N."/>
            <person name="Ike M."/>
            <person name="Sei K."/>
        </authorList>
    </citation>
    <scope>NUCLEOTIDE SEQUENCE [LARGE SCALE GENOMIC DNA]</scope>
    <source>
        <strain evidence="1 3">JCM 14343</strain>
    </source>
</reference>